<feature type="region of interest" description="Disordered" evidence="1">
    <location>
        <begin position="56"/>
        <end position="90"/>
    </location>
</feature>
<organism evidence="2 3">
    <name type="scientific">Sparus aurata</name>
    <name type="common">Gilthead sea bream</name>
    <dbReference type="NCBI Taxonomy" id="8175"/>
    <lineage>
        <taxon>Eukaryota</taxon>
        <taxon>Metazoa</taxon>
        <taxon>Chordata</taxon>
        <taxon>Craniata</taxon>
        <taxon>Vertebrata</taxon>
        <taxon>Euteleostomi</taxon>
        <taxon>Actinopterygii</taxon>
        <taxon>Neopterygii</taxon>
        <taxon>Teleostei</taxon>
        <taxon>Neoteleostei</taxon>
        <taxon>Acanthomorphata</taxon>
        <taxon>Eupercaria</taxon>
        <taxon>Spariformes</taxon>
        <taxon>Sparidae</taxon>
        <taxon>Sparus</taxon>
    </lineage>
</organism>
<dbReference type="Pfam" id="PF15692">
    <property type="entry name" value="NKAP"/>
    <property type="match status" value="1"/>
</dbReference>
<reference evidence="2" key="1">
    <citation type="submission" date="2021-04" db="EMBL/GenBank/DDBJ databases">
        <authorList>
            <consortium name="Wellcome Sanger Institute Data Sharing"/>
        </authorList>
    </citation>
    <scope>NUCLEOTIDE SEQUENCE [LARGE SCALE GENOMIC DNA]</scope>
</reference>
<feature type="compositionally biased region" description="Basic residues" evidence="1">
    <location>
        <begin position="136"/>
        <end position="159"/>
    </location>
</feature>
<dbReference type="InParanoid" id="A0A671UN21"/>
<feature type="compositionally biased region" description="Basic residues" evidence="1">
    <location>
        <begin position="223"/>
        <end position="233"/>
    </location>
</feature>
<sequence>MSDIYLMPGVIMSKQTLGKTLLRNVIRHTDAHNKIQEEMEMWKMRGMEVQMSQHKPFSNQESVRRQMHCDRVSDQPRDLSKSRVSEHDDREARCWTRKLYEFESNDPDRWGHSGFKELYPEEFGSDSEKSSDAKNVGRHKVKKPKSKKSSKKKKKKKKKKDDGEKRKRAESTSSSDDSSDTKDKQRRKRTKGRHKNKKTAKTRGREEDSSSGDSNDEYERDRRTHSRKRRKQDSHKDSDSGPNSKKKRRKNWKAAGEESSHDSSGD</sequence>
<dbReference type="Ensembl" id="ENSSAUT00010016760.1">
    <property type="protein sequence ID" value="ENSSAUP00010015812.1"/>
    <property type="gene ID" value="ENSSAUG00010007309.1"/>
</dbReference>
<dbReference type="AlphaFoldDB" id="A0A671UN21"/>
<dbReference type="Proteomes" id="UP000472265">
    <property type="component" value="Chromosome 2"/>
</dbReference>
<feature type="compositionally biased region" description="Basic and acidic residues" evidence="1">
    <location>
        <begin position="255"/>
        <end position="266"/>
    </location>
</feature>
<proteinExistence type="predicted"/>
<reference evidence="2" key="2">
    <citation type="submission" date="2025-08" db="UniProtKB">
        <authorList>
            <consortium name="Ensembl"/>
        </authorList>
    </citation>
    <scope>IDENTIFICATION</scope>
</reference>
<dbReference type="PANTHER" id="PTHR46940:SF1">
    <property type="entry name" value="NKAP DOMAIN CONTAINING 1"/>
    <property type="match status" value="1"/>
</dbReference>
<evidence type="ECO:0000256" key="1">
    <source>
        <dbReference type="SAM" id="MobiDB-lite"/>
    </source>
</evidence>
<dbReference type="OMA" id="MHCDRVA"/>
<feature type="compositionally biased region" description="Basic and acidic residues" evidence="1">
    <location>
        <begin position="160"/>
        <end position="170"/>
    </location>
</feature>
<feature type="region of interest" description="Disordered" evidence="1">
    <location>
        <begin position="121"/>
        <end position="266"/>
    </location>
</feature>
<evidence type="ECO:0000313" key="3">
    <source>
        <dbReference type="Proteomes" id="UP000472265"/>
    </source>
</evidence>
<feature type="compositionally biased region" description="Basic and acidic residues" evidence="1">
    <location>
        <begin position="62"/>
        <end position="90"/>
    </location>
</feature>
<dbReference type="FunCoup" id="A0A671UN21">
    <property type="interactions" value="370"/>
</dbReference>
<dbReference type="InterPro" id="IPR043407">
    <property type="entry name" value="Nkap_D1"/>
</dbReference>
<evidence type="ECO:0000313" key="2">
    <source>
        <dbReference type="Ensembl" id="ENSSAUP00010015812.1"/>
    </source>
</evidence>
<protein>
    <submittedName>
        <fullName evidence="2">NKAP domain containing 1</fullName>
    </submittedName>
</protein>
<dbReference type="GeneTree" id="ENSGT00940000167059"/>
<dbReference type="PANTHER" id="PTHR46940">
    <property type="entry name" value="NKAP DOMAIN-CONTAINING 1"/>
    <property type="match status" value="1"/>
</dbReference>
<gene>
    <name evidence="2" type="primary">nkapd1</name>
</gene>
<keyword evidence="3" id="KW-1185">Reference proteome</keyword>
<name>A0A671UN21_SPAAU</name>
<reference evidence="2" key="3">
    <citation type="submission" date="2025-09" db="UniProtKB">
        <authorList>
            <consortium name="Ensembl"/>
        </authorList>
    </citation>
    <scope>IDENTIFICATION</scope>
</reference>
<accession>A0A671UN21</accession>
<feature type="compositionally biased region" description="Basic residues" evidence="1">
    <location>
        <begin position="184"/>
        <end position="202"/>
    </location>
</feature>